<dbReference type="CDD" id="cd00082">
    <property type="entry name" value="HisKA"/>
    <property type="match status" value="1"/>
</dbReference>
<dbReference type="SUPFAM" id="SSF55785">
    <property type="entry name" value="PYP-like sensor domain (PAS domain)"/>
    <property type="match status" value="2"/>
</dbReference>
<proteinExistence type="predicted"/>
<keyword evidence="10" id="KW-0472">Membrane</keyword>
<dbReference type="InterPro" id="IPR036890">
    <property type="entry name" value="HATPase_C_sf"/>
</dbReference>
<dbReference type="PANTHER" id="PTHR43065:SF34">
    <property type="entry name" value="SPORULATION KINASE A"/>
    <property type="match status" value="1"/>
</dbReference>
<keyword evidence="9" id="KW-0902">Two-component regulatory system</keyword>
<dbReference type="CDD" id="cd00075">
    <property type="entry name" value="HATPase"/>
    <property type="match status" value="1"/>
</dbReference>
<dbReference type="InterPro" id="IPR035965">
    <property type="entry name" value="PAS-like_dom_sf"/>
</dbReference>
<evidence type="ECO:0000313" key="15">
    <source>
        <dbReference type="Proteomes" id="UP000064189"/>
    </source>
</evidence>
<evidence type="ECO:0000259" key="11">
    <source>
        <dbReference type="PROSITE" id="PS50109"/>
    </source>
</evidence>
<evidence type="ECO:0000256" key="3">
    <source>
        <dbReference type="ARBA" id="ARBA00022553"/>
    </source>
</evidence>
<dbReference type="CDD" id="cd00130">
    <property type="entry name" value="PAS"/>
    <property type="match status" value="1"/>
</dbReference>
<dbReference type="Proteomes" id="UP000064189">
    <property type="component" value="Unassembled WGS sequence"/>
</dbReference>
<comment type="caution">
    <text evidence="14">The sequence shown here is derived from an EMBL/GenBank/DDBJ whole genome shotgun (WGS) entry which is preliminary data.</text>
</comment>
<dbReference type="Gene3D" id="3.30.565.10">
    <property type="entry name" value="Histidine kinase-like ATPase, C-terminal domain"/>
    <property type="match status" value="1"/>
</dbReference>
<accession>A0A109N2E1</accession>
<dbReference type="GO" id="GO:0030435">
    <property type="term" value="P:sporulation resulting in formation of a cellular spore"/>
    <property type="evidence" value="ECO:0007669"/>
    <property type="project" value="UniProtKB-KW"/>
</dbReference>
<dbReference type="PROSITE" id="PS50112">
    <property type="entry name" value="PAS"/>
    <property type="match status" value="1"/>
</dbReference>
<protein>
    <recommendedName>
        <fullName evidence="2">histidine kinase</fullName>
        <ecNumber evidence="2">2.7.13.3</ecNumber>
    </recommendedName>
</protein>
<feature type="transmembrane region" description="Helical" evidence="10">
    <location>
        <begin position="7"/>
        <end position="26"/>
    </location>
</feature>
<keyword evidence="10" id="KW-0812">Transmembrane</keyword>
<evidence type="ECO:0000256" key="10">
    <source>
        <dbReference type="SAM" id="Phobius"/>
    </source>
</evidence>
<dbReference type="PROSITE" id="PS50109">
    <property type="entry name" value="HIS_KIN"/>
    <property type="match status" value="1"/>
</dbReference>
<comment type="catalytic activity">
    <reaction evidence="1">
        <text>ATP + protein L-histidine = ADP + protein N-phospho-L-histidine.</text>
        <dbReference type="EC" id="2.7.13.3"/>
    </reaction>
</comment>
<dbReference type="InterPro" id="IPR003594">
    <property type="entry name" value="HATPase_dom"/>
</dbReference>
<dbReference type="EMBL" id="LNNH01000007">
    <property type="protein sequence ID" value="KWW22248.1"/>
    <property type="molecule type" value="Genomic_DNA"/>
</dbReference>
<feature type="domain" description="PAS" evidence="12">
    <location>
        <begin position="201"/>
        <end position="272"/>
    </location>
</feature>
<evidence type="ECO:0000256" key="2">
    <source>
        <dbReference type="ARBA" id="ARBA00012438"/>
    </source>
</evidence>
<gene>
    <name evidence="14" type="ORF">AS888_13320</name>
</gene>
<reference evidence="14 15" key="1">
    <citation type="submission" date="2015-11" db="EMBL/GenBank/DDBJ databases">
        <title>Genome Sequence of Bacillus simplex strain VanAntwerpen2.</title>
        <authorList>
            <person name="Couger M.B."/>
        </authorList>
    </citation>
    <scope>NUCLEOTIDE SEQUENCE [LARGE SCALE GENOMIC DNA]</scope>
    <source>
        <strain evidence="14 15">VanAntwerpen02</strain>
    </source>
</reference>
<evidence type="ECO:0000256" key="9">
    <source>
        <dbReference type="ARBA" id="ARBA00023012"/>
    </source>
</evidence>
<dbReference type="Pfam" id="PF13188">
    <property type="entry name" value="PAS_8"/>
    <property type="match status" value="1"/>
</dbReference>
<evidence type="ECO:0000256" key="6">
    <source>
        <dbReference type="ARBA" id="ARBA00022777"/>
    </source>
</evidence>
<keyword evidence="3" id="KW-0597">Phosphoprotein</keyword>
<keyword evidence="4" id="KW-0808">Transferase</keyword>
<evidence type="ECO:0000256" key="4">
    <source>
        <dbReference type="ARBA" id="ARBA00022679"/>
    </source>
</evidence>
<dbReference type="Gene3D" id="1.10.287.130">
    <property type="match status" value="1"/>
</dbReference>
<keyword evidence="6" id="KW-0418">Kinase</keyword>
<dbReference type="InterPro" id="IPR003661">
    <property type="entry name" value="HisK_dim/P_dom"/>
</dbReference>
<dbReference type="InterPro" id="IPR013656">
    <property type="entry name" value="PAS_4"/>
</dbReference>
<dbReference type="PANTHER" id="PTHR43065">
    <property type="entry name" value="SENSOR HISTIDINE KINASE"/>
    <property type="match status" value="1"/>
</dbReference>
<dbReference type="FunFam" id="1.10.287.130:FF:000040">
    <property type="entry name" value="PAS domain-containing sensor histidine kinase"/>
    <property type="match status" value="1"/>
</dbReference>
<dbReference type="InterPro" id="IPR005467">
    <property type="entry name" value="His_kinase_dom"/>
</dbReference>
<evidence type="ECO:0000256" key="7">
    <source>
        <dbReference type="ARBA" id="ARBA00022840"/>
    </source>
</evidence>
<dbReference type="PROSITE" id="PS50113">
    <property type="entry name" value="PAC"/>
    <property type="match status" value="1"/>
</dbReference>
<evidence type="ECO:0000313" key="14">
    <source>
        <dbReference type="EMBL" id="KWW22248.1"/>
    </source>
</evidence>
<dbReference type="InterPro" id="IPR004358">
    <property type="entry name" value="Sig_transdc_His_kin-like_C"/>
</dbReference>
<dbReference type="RefSeq" id="WP_061140557.1">
    <property type="nucleotide sequence ID" value="NZ_LNNH01000007.1"/>
</dbReference>
<dbReference type="Pfam" id="PF02518">
    <property type="entry name" value="HATPase_c"/>
    <property type="match status" value="1"/>
</dbReference>
<dbReference type="Gene3D" id="3.30.450.20">
    <property type="entry name" value="PAS domain"/>
    <property type="match status" value="2"/>
</dbReference>
<keyword evidence="7" id="KW-0067">ATP-binding</keyword>
<dbReference type="AlphaFoldDB" id="A0A109N2E1"/>
<keyword evidence="8" id="KW-0749">Sporulation</keyword>
<sequence length="543" mass="62204">MSKRSILSIYILSGILTLVVFDYFLTTNIQNKEVFIQLQRVEGIFFLLSIGMVLYLYLAKREEFKQLKEAEQRRRTLINSMVDFVNFKDGDGRWLESNTFGLQLFQLEHVDYKGKKDSELAEYTEFYKESLIYCEVSDEETWMKGVITRCEEIIPLPDGNHKTFDTIKVPLFFEDGSRKGLVVIGRDISERVVAEKQLFDSEQRYKSLFEHNPYPMLMLDLNGLITTVNPRFETVTGFHQEEVHGSSFVNLDFSPEDAELIHTSCDYVVENRKGIKKGKDIQFITKYGKSILLSCTFVPMMIGDDLVGIITYAKEVTQIRETEARLRRSEKLSIVGELAASVAHEVRNPLTSLKGFVQLLKKNDHPHEQYYSIMLSELDRINLIVSELLVLAKPQELPFSKQQIVELINEVKTLLKPEADSFSAQISISVKNDIPLLSCEGNQLKQVFINMLKNSMEAAADQIWIDFEHTDKNLSIIIKDNGSGIEKNRLKHLGEPFYSSKERGTGLGLTVSCRIIEAHGGKVRFYSELNRGTEVEIILPYKA</sequence>
<dbReference type="SMART" id="SM00388">
    <property type="entry name" value="HisKA"/>
    <property type="match status" value="1"/>
</dbReference>
<dbReference type="SUPFAM" id="SSF55874">
    <property type="entry name" value="ATPase domain of HSP90 chaperone/DNA topoisomerase II/histidine kinase"/>
    <property type="match status" value="1"/>
</dbReference>
<feature type="domain" description="Histidine kinase" evidence="11">
    <location>
        <begin position="341"/>
        <end position="543"/>
    </location>
</feature>
<feature type="transmembrane region" description="Helical" evidence="10">
    <location>
        <begin position="38"/>
        <end position="58"/>
    </location>
</feature>
<dbReference type="GO" id="GO:0000155">
    <property type="term" value="F:phosphorelay sensor kinase activity"/>
    <property type="evidence" value="ECO:0007669"/>
    <property type="project" value="InterPro"/>
</dbReference>
<dbReference type="PRINTS" id="PR00344">
    <property type="entry name" value="BCTRLSENSOR"/>
</dbReference>
<feature type="domain" description="PAC" evidence="13">
    <location>
        <begin position="148"/>
        <end position="200"/>
    </location>
</feature>
<dbReference type="InterPro" id="IPR000014">
    <property type="entry name" value="PAS"/>
</dbReference>
<keyword evidence="15" id="KW-1185">Reference proteome</keyword>
<dbReference type="NCBIfam" id="TIGR00229">
    <property type="entry name" value="sensory_box"/>
    <property type="match status" value="2"/>
</dbReference>
<dbReference type="GO" id="GO:0005524">
    <property type="term" value="F:ATP binding"/>
    <property type="evidence" value="ECO:0007669"/>
    <property type="project" value="UniProtKB-KW"/>
</dbReference>
<dbReference type="SUPFAM" id="SSF47384">
    <property type="entry name" value="Homodimeric domain of signal transducing histidine kinase"/>
    <property type="match status" value="1"/>
</dbReference>
<dbReference type="SMART" id="SM00387">
    <property type="entry name" value="HATPase_c"/>
    <property type="match status" value="1"/>
</dbReference>
<evidence type="ECO:0000259" key="13">
    <source>
        <dbReference type="PROSITE" id="PS50113"/>
    </source>
</evidence>
<dbReference type="SMART" id="SM00091">
    <property type="entry name" value="PAS"/>
    <property type="match status" value="2"/>
</dbReference>
<name>A0A109N2E1_9BACI</name>
<evidence type="ECO:0000256" key="5">
    <source>
        <dbReference type="ARBA" id="ARBA00022741"/>
    </source>
</evidence>
<evidence type="ECO:0000256" key="8">
    <source>
        <dbReference type="ARBA" id="ARBA00022969"/>
    </source>
</evidence>
<dbReference type="Pfam" id="PF08448">
    <property type="entry name" value="PAS_4"/>
    <property type="match status" value="1"/>
</dbReference>
<evidence type="ECO:0000256" key="1">
    <source>
        <dbReference type="ARBA" id="ARBA00000085"/>
    </source>
</evidence>
<evidence type="ECO:0000259" key="12">
    <source>
        <dbReference type="PROSITE" id="PS50112"/>
    </source>
</evidence>
<dbReference type="InterPro" id="IPR000700">
    <property type="entry name" value="PAS-assoc_C"/>
</dbReference>
<organism evidence="14 15">
    <name type="scientific">Peribacillus simplex</name>
    <dbReference type="NCBI Taxonomy" id="1478"/>
    <lineage>
        <taxon>Bacteria</taxon>
        <taxon>Bacillati</taxon>
        <taxon>Bacillota</taxon>
        <taxon>Bacilli</taxon>
        <taxon>Bacillales</taxon>
        <taxon>Bacillaceae</taxon>
        <taxon>Peribacillus</taxon>
    </lineage>
</organism>
<keyword evidence="10" id="KW-1133">Transmembrane helix</keyword>
<dbReference type="InterPro" id="IPR036097">
    <property type="entry name" value="HisK_dim/P_sf"/>
</dbReference>
<keyword evidence="5" id="KW-0547">Nucleotide-binding</keyword>
<dbReference type="Pfam" id="PF00512">
    <property type="entry name" value="HisKA"/>
    <property type="match status" value="1"/>
</dbReference>
<dbReference type="EC" id="2.7.13.3" evidence="2"/>